<evidence type="ECO:0000313" key="4">
    <source>
        <dbReference type="Proteomes" id="UP000178565"/>
    </source>
</evidence>
<dbReference type="EMBL" id="MFDM01000016">
    <property type="protein sequence ID" value="OGE43252.1"/>
    <property type="molecule type" value="Genomic_DNA"/>
</dbReference>
<evidence type="ECO:0008006" key="5">
    <source>
        <dbReference type="Google" id="ProtNLM"/>
    </source>
</evidence>
<comment type="caution">
    <text evidence="3">The sequence shown here is derived from an EMBL/GenBank/DDBJ whole genome shotgun (WGS) entry which is preliminary data.</text>
</comment>
<feature type="domain" description="Glycosyl transferase family 1" evidence="1">
    <location>
        <begin position="199"/>
        <end position="357"/>
    </location>
</feature>
<dbReference type="Proteomes" id="UP000178565">
    <property type="component" value="Unassembled WGS sequence"/>
</dbReference>
<dbReference type="STRING" id="1797785.A3B45_00830"/>
<dbReference type="AlphaFoldDB" id="A0A1F5KQT0"/>
<accession>A0A1F5KQT0</accession>
<name>A0A1F5KQT0_9BACT</name>
<protein>
    <recommendedName>
        <fullName evidence="5">Glycosyl transferase family 1 domain-containing protein</fullName>
    </recommendedName>
</protein>
<dbReference type="InterPro" id="IPR028098">
    <property type="entry name" value="Glyco_trans_4-like_N"/>
</dbReference>
<feature type="domain" description="Glycosyltransferase subfamily 4-like N-terminal" evidence="2">
    <location>
        <begin position="15"/>
        <end position="184"/>
    </location>
</feature>
<dbReference type="PANTHER" id="PTHR45947:SF3">
    <property type="entry name" value="SULFOQUINOVOSYL TRANSFERASE SQD2"/>
    <property type="match status" value="1"/>
</dbReference>
<evidence type="ECO:0000259" key="2">
    <source>
        <dbReference type="Pfam" id="PF13439"/>
    </source>
</evidence>
<dbReference type="Pfam" id="PF00534">
    <property type="entry name" value="Glycos_transf_1"/>
    <property type="match status" value="1"/>
</dbReference>
<proteinExistence type="predicted"/>
<dbReference type="Gene3D" id="3.40.50.2000">
    <property type="entry name" value="Glycogen Phosphorylase B"/>
    <property type="match status" value="2"/>
</dbReference>
<evidence type="ECO:0000259" key="1">
    <source>
        <dbReference type="Pfam" id="PF00534"/>
    </source>
</evidence>
<dbReference type="SUPFAM" id="SSF53756">
    <property type="entry name" value="UDP-Glycosyltransferase/glycogen phosphorylase"/>
    <property type="match status" value="1"/>
</dbReference>
<sequence>MKIGLFFDTYYPQKNGVATSALYLTQALRKIGNQVFVVVPKIKGYITQDKDEFRIPSIKAWPSLPDSVRIPTLMPDKVWLEIFKQNYDIIHSDGNGFFSFIGLLVAKGKKIPYVFTFHTVYSHYTHYIFNGKLIPPKVINWGMKIFGNLCDGIIVPSEKMYDELIAIGIKKPITVIPSFIDLEKFNTKKGGFLHKLCQIAKEDKILLSVGRLEKEKNFEFLIRAFQKVAKGYLNVHLVIVGEGSQRKNLENLIKSIDLEKRVHFTGEIDMELMSLVYKDADIFVFSSVSETQGLCVLEAAASRLPLVLVDDLAYKGVILDNKNGFSLPLDQQLFVDKILLLIKDARLRQTFGEESKQLVESNFSEKPLVDKLVKLYKSYILKNAHKTYATTN</sequence>
<dbReference type="InterPro" id="IPR050194">
    <property type="entry name" value="Glycosyltransferase_grp1"/>
</dbReference>
<dbReference type="Pfam" id="PF13439">
    <property type="entry name" value="Glyco_transf_4"/>
    <property type="match status" value="1"/>
</dbReference>
<dbReference type="InterPro" id="IPR001296">
    <property type="entry name" value="Glyco_trans_1"/>
</dbReference>
<organism evidence="3 4">
    <name type="scientific">Candidatus Daviesbacteria bacterium RIFCSPLOWO2_01_FULL_39_12</name>
    <dbReference type="NCBI Taxonomy" id="1797785"/>
    <lineage>
        <taxon>Bacteria</taxon>
        <taxon>Candidatus Daviesiibacteriota</taxon>
    </lineage>
</organism>
<dbReference type="GO" id="GO:0016757">
    <property type="term" value="F:glycosyltransferase activity"/>
    <property type="evidence" value="ECO:0007669"/>
    <property type="project" value="InterPro"/>
</dbReference>
<reference evidence="3 4" key="1">
    <citation type="journal article" date="2016" name="Nat. Commun.">
        <title>Thousands of microbial genomes shed light on interconnected biogeochemical processes in an aquifer system.</title>
        <authorList>
            <person name="Anantharaman K."/>
            <person name="Brown C.T."/>
            <person name="Hug L.A."/>
            <person name="Sharon I."/>
            <person name="Castelle C.J."/>
            <person name="Probst A.J."/>
            <person name="Thomas B.C."/>
            <person name="Singh A."/>
            <person name="Wilkins M.J."/>
            <person name="Karaoz U."/>
            <person name="Brodie E.L."/>
            <person name="Williams K.H."/>
            <person name="Hubbard S.S."/>
            <person name="Banfield J.F."/>
        </authorList>
    </citation>
    <scope>NUCLEOTIDE SEQUENCE [LARGE SCALE GENOMIC DNA]</scope>
</reference>
<gene>
    <name evidence="3" type="ORF">A3B45_00830</name>
</gene>
<dbReference type="PANTHER" id="PTHR45947">
    <property type="entry name" value="SULFOQUINOVOSYL TRANSFERASE SQD2"/>
    <property type="match status" value="1"/>
</dbReference>
<evidence type="ECO:0000313" key="3">
    <source>
        <dbReference type="EMBL" id="OGE43252.1"/>
    </source>
</evidence>